<dbReference type="PROSITE" id="PS51257">
    <property type="entry name" value="PROKAR_LIPOPROTEIN"/>
    <property type="match status" value="1"/>
</dbReference>
<evidence type="ECO:0000259" key="1">
    <source>
        <dbReference type="Pfam" id="PF13472"/>
    </source>
</evidence>
<dbReference type="CDD" id="cd00229">
    <property type="entry name" value="SGNH_hydrolase"/>
    <property type="match status" value="1"/>
</dbReference>
<dbReference type="GeneID" id="34315763"/>
<dbReference type="EMBL" id="AHMY02000068">
    <property type="protein sequence ID" value="EKO13701.1"/>
    <property type="molecule type" value="Genomic_DNA"/>
</dbReference>
<evidence type="ECO:0000313" key="3">
    <source>
        <dbReference type="Proteomes" id="UP000006253"/>
    </source>
</evidence>
<comment type="caution">
    <text evidence="2">The sequence shown here is derived from an EMBL/GenBank/DDBJ whole genome shotgun (WGS) entry which is preliminary data.</text>
</comment>
<protein>
    <submittedName>
        <fullName evidence="2">GDSL-like protein</fullName>
    </submittedName>
</protein>
<organism evidence="2 3">
    <name type="scientific">Leptospira kirschneri str. H1</name>
    <dbReference type="NCBI Taxonomy" id="1049966"/>
    <lineage>
        <taxon>Bacteria</taxon>
        <taxon>Pseudomonadati</taxon>
        <taxon>Spirochaetota</taxon>
        <taxon>Spirochaetia</taxon>
        <taxon>Leptospirales</taxon>
        <taxon>Leptospiraceae</taxon>
        <taxon>Leptospira</taxon>
    </lineage>
</organism>
<gene>
    <name evidence="2" type="ORF">LEP1GSC081_2555</name>
</gene>
<dbReference type="RefSeq" id="WP_004754681.1">
    <property type="nucleotide sequence ID" value="NZ_AHMY02000068.1"/>
</dbReference>
<feature type="domain" description="SGNH hydrolase-type esterase" evidence="1">
    <location>
        <begin position="49"/>
        <end position="201"/>
    </location>
</feature>
<reference evidence="2 3" key="1">
    <citation type="submission" date="2012-10" db="EMBL/GenBank/DDBJ databases">
        <authorList>
            <person name="Harkins D.M."/>
            <person name="Durkin A.S."/>
            <person name="Brinkac L.M."/>
            <person name="Selengut J.D."/>
            <person name="Sanka R."/>
            <person name="DePew J."/>
            <person name="Purushe J."/>
            <person name="Peacock S.J."/>
            <person name="Thaipadungpanit J."/>
            <person name="Wuthiekanun V.W."/>
            <person name="Day N.P."/>
            <person name="Vinetz J.M."/>
            <person name="Sutton G.G."/>
            <person name="Nelson W.C."/>
            <person name="Fouts D.E."/>
        </authorList>
    </citation>
    <scope>NUCLEOTIDE SEQUENCE [LARGE SCALE GENOMIC DNA]</scope>
    <source>
        <strain evidence="2 3">H1</strain>
    </source>
</reference>
<dbReference type="PANTHER" id="PTHR30383:SF5">
    <property type="entry name" value="SGNH HYDROLASE-TYPE ESTERASE DOMAIN-CONTAINING PROTEIN"/>
    <property type="match status" value="1"/>
</dbReference>
<dbReference type="Pfam" id="PF13472">
    <property type="entry name" value="Lipase_GDSL_2"/>
    <property type="match status" value="1"/>
</dbReference>
<dbReference type="SUPFAM" id="SSF52266">
    <property type="entry name" value="SGNH hydrolase"/>
    <property type="match status" value="1"/>
</dbReference>
<dbReference type="AlphaFoldDB" id="A0A0E2AXW7"/>
<sequence length="216" mass="24000">MKSYLCSKIFKFHNILFFLLISCVGKEGEQHGLSSLLPLVGPLLKVGIIGDSLSQRSDGFGLREKLGSRFTVTDYSVSGMDVPGCTHMIGSVLTERQDLLILELGTNDAIPGSIDQFPENYENLLSSIQARSNSIILVTILPPTINPGYRENIFRINSYLKSLGSRYPITDMESAFLEKEKSVSLYSQTDPVHPNPVGYDLMGTAYTDTILKFYFK</sequence>
<accession>A0A0E2AXW7</accession>
<dbReference type="InterPro" id="IPR036514">
    <property type="entry name" value="SGNH_hydro_sf"/>
</dbReference>
<dbReference type="Proteomes" id="UP000006253">
    <property type="component" value="Unassembled WGS sequence"/>
</dbReference>
<name>A0A0E2AXW7_9LEPT</name>
<evidence type="ECO:0000313" key="2">
    <source>
        <dbReference type="EMBL" id="EKO13701.1"/>
    </source>
</evidence>
<dbReference type="InterPro" id="IPR013830">
    <property type="entry name" value="SGNH_hydro"/>
</dbReference>
<proteinExistence type="predicted"/>
<dbReference type="InterPro" id="IPR051532">
    <property type="entry name" value="Ester_Hydrolysis_Enzymes"/>
</dbReference>
<dbReference type="Gene3D" id="3.40.50.1110">
    <property type="entry name" value="SGNH hydrolase"/>
    <property type="match status" value="1"/>
</dbReference>
<dbReference type="PANTHER" id="PTHR30383">
    <property type="entry name" value="THIOESTERASE 1/PROTEASE 1/LYSOPHOSPHOLIPASE L1"/>
    <property type="match status" value="1"/>
</dbReference>
<dbReference type="GO" id="GO:0004622">
    <property type="term" value="F:phosphatidylcholine lysophospholipase activity"/>
    <property type="evidence" value="ECO:0007669"/>
    <property type="project" value="TreeGrafter"/>
</dbReference>